<evidence type="ECO:0000313" key="6">
    <source>
        <dbReference type="EMBL" id="EGQ4384183.1"/>
    </source>
</evidence>
<dbReference type="PROSITE" id="PS00211">
    <property type="entry name" value="ABC_TRANSPORTER_1"/>
    <property type="match status" value="1"/>
</dbReference>
<dbReference type="InterPro" id="IPR017871">
    <property type="entry name" value="ABC_transporter-like_CS"/>
</dbReference>
<keyword evidence="13" id="KW-1185">Reference proteome</keyword>
<dbReference type="InterPro" id="IPR050319">
    <property type="entry name" value="ABC_transp_ATP-bind"/>
</dbReference>
<dbReference type="STRING" id="937773.SPSINT_0083"/>
<evidence type="ECO:0000313" key="13">
    <source>
        <dbReference type="Proteomes" id="UP000600220"/>
    </source>
</evidence>
<evidence type="ECO:0000313" key="8">
    <source>
        <dbReference type="EMBL" id="PWZ98027.1"/>
    </source>
</evidence>
<evidence type="ECO:0000256" key="1">
    <source>
        <dbReference type="ARBA" id="ARBA00005417"/>
    </source>
</evidence>
<dbReference type="AlphaFoldDB" id="A0A166NZI6"/>
<keyword evidence="2" id="KW-0813">Transport</keyword>
<dbReference type="Gene3D" id="3.40.50.300">
    <property type="entry name" value="P-loop containing nucleotide triphosphate hydrolases"/>
    <property type="match status" value="1"/>
</dbReference>
<dbReference type="EMBL" id="QQPC01000055">
    <property type="protein sequence ID" value="REA81006.1"/>
    <property type="molecule type" value="Genomic_DNA"/>
</dbReference>
<evidence type="ECO:0000313" key="9">
    <source>
        <dbReference type="EMBL" id="REA81006.1"/>
    </source>
</evidence>
<dbReference type="InterPro" id="IPR003439">
    <property type="entry name" value="ABC_transporter-like_ATP-bd"/>
</dbReference>
<dbReference type="EMBL" id="AAXKXX010000003">
    <property type="protein sequence ID" value="EGQ4384183.1"/>
    <property type="molecule type" value="Genomic_DNA"/>
</dbReference>
<comment type="similarity">
    <text evidence="1">Belongs to the ABC transporter superfamily.</text>
</comment>
<name>A0A166NZI6_STAPS</name>
<dbReference type="Proteomes" id="UP000600220">
    <property type="component" value="Unassembled WGS sequence"/>
</dbReference>
<keyword evidence="3" id="KW-0547">Nucleotide-binding</keyword>
<sequence>MLEVQNVTKSYRSGVKRQKRQIVKQVSFQCSKGQSIAIIGESGSGKSTLARMILGIEKPDTGTVMLDGQPVCQRHTRLGKMSVVFQDYKSSLHPYFNVRQILNEALSQCDTPVDDKEAHMTALLERVGLSAAFLNKYPQMMSGGEAQRVAIARAVITNPDYIVLDEAISALDMSIQSQILDLLTTLRDKYQLSLIFITHDIQAAVYLCEDLIIFNDGQIQERLNRHQLKTLQNDYTRELFEKQFMN</sequence>
<evidence type="ECO:0000313" key="11">
    <source>
        <dbReference type="Proteomes" id="UP000246800"/>
    </source>
</evidence>
<dbReference type="OMA" id="CHFQMEK"/>
<dbReference type="Proteomes" id="UP000256409">
    <property type="component" value="Unassembled WGS sequence"/>
</dbReference>
<accession>A0A166NZI6</accession>
<evidence type="ECO:0000313" key="12">
    <source>
        <dbReference type="Proteomes" id="UP000256409"/>
    </source>
</evidence>
<dbReference type="Proteomes" id="UP000246800">
    <property type="component" value="Unassembled WGS sequence"/>
</dbReference>
<reference evidence="12" key="3">
    <citation type="journal article" date="2018" name="Vet. Microbiol.">
        <title>Molecular epidemiology of methicillin-resistant staphylococci amongst veterinary personnel, personnel-owned pets, patients and the hospital environment of two companion animal veterinary hospitals.</title>
        <authorList>
            <person name="Worthing K.A."/>
            <person name="Brown J."/>
            <person name="Gerber L."/>
            <person name="Abraham S."/>
            <person name="Trott D."/>
            <person name="Norris J.M."/>
        </authorList>
    </citation>
    <scope>NUCLEOTIDE SEQUENCE [LARGE SCALE GENOMIC DNA]</scope>
    <source>
        <strain evidence="12">ST496-2</strain>
    </source>
</reference>
<evidence type="ECO:0000256" key="2">
    <source>
        <dbReference type="ARBA" id="ARBA00022448"/>
    </source>
</evidence>
<keyword evidence="4 7" id="KW-0067">ATP-binding</keyword>
<dbReference type="GO" id="GO:0016887">
    <property type="term" value="F:ATP hydrolysis activity"/>
    <property type="evidence" value="ECO:0007669"/>
    <property type="project" value="InterPro"/>
</dbReference>
<dbReference type="OrthoDB" id="9802264at2"/>
<dbReference type="SMART" id="SM00382">
    <property type="entry name" value="AAA"/>
    <property type="match status" value="1"/>
</dbReference>
<comment type="caution">
    <text evidence="7">The sequence shown here is derived from an EMBL/GenBank/DDBJ whole genome shotgun (WGS) entry which is preliminary data.</text>
</comment>
<organism evidence="7 11">
    <name type="scientific">Staphylococcus pseudintermedius</name>
    <dbReference type="NCBI Taxonomy" id="283734"/>
    <lineage>
        <taxon>Bacteria</taxon>
        <taxon>Bacillati</taxon>
        <taxon>Bacillota</taxon>
        <taxon>Bacilli</taxon>
        <taxon>Bacillales</taxon>
        <taxon>Staphylococcaceae</taxon>
        <taxon>Staphylococcus</taxon>
        <taxon>Staphylococcus intermedius group</taxon>
    </lineage>
</organism>
<dbReference type="GO" id="GO:0055085">
    <property type="term" value="P:transmembrane transport"/>
    <property type="evidence" value="ECO:0007669"/>
    <property type="project" value="UniProtKB-ARBA"/>
</dbReference>
<dbReference type="EMBL" id="QEIT01000019">
    <property type="protein sequence ID" value="PWZ76067.1"/>
    <property type="molecule type" value="Genomic_DNA"/>
</dbReference>
<evidence type="ECO:0000313" key="7">
    <source>
        <dbReference type="EMBL" id="PWZ76067.1"/>
    </source>
</evidence>
<evidence type="ECO:0000256" key="3">
    <source>
        <dbReference type="ARBA" id="ARBA00022741"/>
    </source>
</evidence>
<proteinExistence type="inferred from homology"/>
<evidence type="ECO:0000256" key="4">
    <source>
        <dbReference type="ARBA" id="ARBA00022840"/>
    </source>
</evidence>
<gene>
    <name evidence="7" type="ORF">DD902_03875</name>
    <name evidence="8" type="ORF">DD924_10400</name>
    <name evidence="9" type="ORF">DV961_08540</name>
    <name evidence="6" type="ORF">EGV54_03600</name>
</gene>
<dbReference type="Pfam" id="PF00005">
    <property type="entry name" value="ABC_tran"/>
    <property type="match status" value="1"/>
</dbReference>
<evidence type="ECO:0000313" key="10">
    <source>
        <dbReference type="Proteomes" id="UP000246351"/>
    </source>
</evidence>
<dbReference type="SUPFAM" id="SSF52540">
    <property type="entry name" value="P-loop containing nucleoside triphosphate hydrolases"/>
    <property type="match status" value="1"/>
</dbReference>
<dbReference type="InterPro" id="IPR027417">
    <property type="entry name" value="P-loop_NTPase"/>
</dbReference>
<feature type="domain" description="ABC transporter" evidence="5">
    <location>
        <begin position="2"/>
        <end position="241"/>
    </location>
</feature>
<dbReference type="GeneID" id="93824208"/>
<dbReference type="PANTHER" id="PTHR43776">
    <property type="entry name" value="TRANSPORT ATP-BINDING PROTEIN"/>
    <property type="match status" value="1"/>
</dbReference>
<dbReference type="Proteomes" id="UP000246351">
    <property type="component" value="Unassembled WGS sequence"/>
</dbReference>
<dbReference type="PROSITE" id="PS50893">
    <property type="entry name" value="ABC_TRANSPORTER_2"/>
    <property type="match status" value="1"/>
</dbReference>
<dbReference type="eggNOG" id="COG1124">
    <property type="taxonomic scope" value="Bacteria"/>
</dbReference>
<dbReference type="CDD" id="cd03257">
    <property type="entry name" value="ABC_NikE_OppD_transporters"/>
    <property type="match status" value="1"/>
</dbReference>
<dbReference type="RefSeq" id="WP_014614876.1">
    <property type="nucleotide sequence ID" value="NZ_AP019372.1"/>
</dbReference>
<dbReference type="EMBL" id="QEIV01000987">
    <property type="protein sequence ID" value="PWZ98027.1"/>
    <property type="molecule type" value="Genomic_DNA"/>
</dbReference>
<dbReference type="GO" id="GO:0005524">
    <property type="term" value="F:ATP binding"/>
    <property type="evidence" value="ECO:0007669"/>
    <property type="project" value="UniProtKB-KW"/>
</dbReference>
<reference evidence="10 11" key="1">
    <citation type="journal article" date="2018" name="Vet. Microbiol.">
        <title>Clonal diversity and geographic distribution of methicillin-resistant Staphylococcus pseudintermedius from Australian animals: Discovery of novel sequence types.</title>
        <authorList>
            <person name="Worthing K.A."/>
            <person name="Abraham S."/>
            <person name="Coombs G.W."/>
            <person name="Pang S."/>
            <person name="Saputra S."/>
            <person name="Jordan D."/>
            <person name="Trott D.J."/>
            <person name="Norris J.M."/>
        </authorList>
    </citation>
    <scope>NUCLEOTIDE SEQUENCE [LARGE SCALE GENOMIC DNA]</scope>
    <source>
        <strain evidence="7 11">ST525 1</strain>
        <strain evidence="8 10">ST71 3</strain>
    </source>
</reference>
<evidence type="ECO:0000259" key="5">
    <source>
        <dbReference type="PROSITE" id="PS50893"/>
    </source>
</evidence>
<reference evidence="9" key="2">
    <citation type="journal article" date="2018" name="Vet. Microbiol.">
        <title>Methicillin-resistant staphylococci amongst veterinary personnel, personnel-owned pets, patients and the hospital environment of two small animal veterinary hospitals.</title>
        <authorList>
            <person name="Worthing K.A."/>
            <person name="Brown J."/>
            <person name="Gerber L."/>
            <person name="Abraham S."/>
            <person name="Trott D."/>
            <person name="Norris J.M."/>
        </authorList>
    </citation>
    <scope>NUCLEOTIDE SEQUENCE</scope>
    <source>
        <strain evidence="9">ST496-2</strain>
    </source>
</reference>
<dbReference type="PANTHER" id="PTHR43776:SF7">
    <property type="entry name" value="D,D-DIPEPTIDE TRANSPORT ATP-BINDING PROTEIN DDPF-RELATED"/>
    <property type="match status" value="1"/>
</dbReference>
<dbReference type="InterPro" id="IPR003593">
    <property type="entry name" value="AAA+_ATPase"/>
</dbReference>
<reference evidence="6 13" key="4">
    <citation type="submission" date="2018-11" db="EMBL/GenBank/DDBJ databases">
        <authorList>
            <consortium name="Veterinary Laboratory Investigation and Response Network"/>
        </authorList>
    </citation>
    <scope>NUCLEOTIDE SEQUENCE [LARGE SCALE GENOMIC DNA]</scope>
    <source>
        <strain evidence="6 13">SPSE-18-VL-LA-PA-Ryan-0021</strain>
    </source>
</reference>
<protein>
    <submittedName>
        <fullName evidence="7">ABC transporter ATP-binding protein</fullName>
    </submittedName>
</protein>